<organism evidence="1 2">
    <name type="scientific">Chlamydomonas reinhardtii</name>
    <name type="common">Chlamydomonas smithii</name>
    <dbReference type="NCBI Taxonomy" id="3055"/>
    <lineage>
        <taxon>Eukaryota</taxon>
        <taxon>Viridiplantae</taxon>
        <taxon>Chlorophyta</taxon>
        <taxon>core chlorophytes</taxon>
        <taxon>Chlorophyceae</taxon>
        <taxon>CS clade</taxon>
        <taxon>Chlamydomonadales</taxon>
        <taxon>Chlamydomonadaceae</taxon>
        <taxon>Chlamydomonas</taxon>
    </lineage>
</organism>
<name>A0A2K3D3S7_CHLRE</name>
<dbReference type="Gramene" id="PNW75193">
    <property type="protein sequence ID" value="PNW75193"/>
    <property type="gene ID" value="CHLRE_12g516717v5"/>
</dbReference>
<dbReference type="Proteomes" id="UP000006906">
    <property type="component" value="Chromosome 12"/>
</dbReference>
<gene>
    <name evidence="1" type="ORF">CHLRE_12g516717v5</name>
</gene>
<dbReference type="KEGG" id="cre:CHLRE_12g516717v5"/>
<keyword evidence="2" id="KW-1185">Reference proteome</keyword>
<accession>A0A2K3D3S7</accession>
<dbReference type="RefSeq" id="XP_042918408.1">
    <property type="nucleotide sequence ID" value="XM_043068313.1"/>
</dbReference>
<dbReference type="Gramene" id="PNW75194">
    <property type="protein sequence ID" value="PNW75194"/>
    <property type="gene ID" value="CHLRE_12g516717v5"/>
</dbReference>
<protein>
    <submittedName>
        <fullName evidence="1">Uncharacterized protein</fullName>
    </submittedName>
</protein>
<evidence type="ECO:0000313" key="2">
    <source>
        <dbReference type="Proteomes" id="UP000006906"/>
    </source>
</evidence>
<dbReference type="EMBL" id="CM008973">
    <property type="protein sequence ID" value="PNW75193.1"/>
    <property type="molecule type" value="Genomic_DNA"/>
</dbReference>
<reference evidence="1" key="2">
    <citation type="submission" date="2017-07" db="EMBL/GenBank/DDBJ databases">
        <title>WGS assembly of Chlamydomonas reinhardtii.</title>
        <authorList>
            <consortium name="Chlamydomonas Annotation Team"/>
            <consortium name="JGI Annotation Team"/>
            <person name="Merchant S.S."/>
            <person name="Prochnik S.E."/>
            <person name="Vallon O."/>
            <person name="Harris E.H."/>
            <person name="Karpowicz S.J."/>
            <person name="Witman G.B."/>
            <person name="Terry A."/>
            <person name="Salamov A."/>
            <person name="Fritz-Laylin L.K."/>
            <person name="Marechal-Drouard L."/>
            <person name="Marshall W.F."/>
            <person name="Qu L.H."/>
            <person name="Nelson D.R."/>
            <person name="Sanderfoot A.A."/>
            <person name="Spalding M.H."/>
            <person name="Kapitonov V.V."/>
            <person name="Ren Q."/>
            <person name="Ferris P."/>
            <person name="Lindquist E."/>
            <person name="Shapiro H."/>
            <person name="Lucas S.M."/>
            <person name="Grimwood J."/>
            <person name="Schmutz J."/>
            <person name="Grigoriev I.V."/>
            <person name="Rokhsar D.S."/>
        </authorList>
    </citation>
    <scope>NUCLEOTIDE SEQUENCE</scope>
    <source>
        <strain evidence="1">CC-503 cw92 mt+</strain>
    </source>
</reference>
<dbReference type="RefSeq" id="XP_042918407.1">
    <property type="nucleotide sequence ID" value="XM_043068314.1"/>
</dbReference>
<evidence type="ECO:0000313" key="1">
    <source>
        <dbReference type="EMBL" id="PNW75194.1"/>
    </source>
</evidence>
<proteinExistence type="predicted"/>
<sequence length="78" mass="8875">MESAWLFAGSLWIRRPAAIIGVCFALVRWLANDECPLLIGEWRMSVGGEWRMANGEHLLLTILWEDLGFAVVRVRAYA</sequence>
<dbReference type="AlphaFoldDB" id="A0A2K3D3S7"/>
<reference evidence="1 2" key="1">
    <citation type="journal article" date="2007" name="Science">
        <title>The Chlamydomonas genome reveals the evolution of key animal and plant functions.</title>
        <authorList>
            <person name="Merchant S.S."/>
            <person name="Prochnik S.E."/>
            <person name="Vallon O."/>
            <person name="Harris E.H."/>
            <person name="Karpowicz S.J."/>
            <person name="Witman G.B."/>
            <person name="Terry A."/>
            <person name="Salamov A."/>
            <person name="Fritz-Laylin L.K."/>
            <person name="Marechal-Drouard L."/>
            <person name="Marshall W.F."/>
            <person name="Qu L.H."/>
            <person name="Nelson D.R."/>
            <person name="Sanderfoot A.A."/>
            <person name="Spalding M.H."/>
            <person name="Kapitonov V.V."/>
            <person name="Ren Q."/>
            <person name="Ferris P."/>
            <person name="Lindquist E."/>
            <person name="Shapiro H."/>
            <person name="Lucas S.M."/>
            <person name="Grimwood J."/>
            <person name="Schmutz J."/>
            <person name="Cardol P."/>
            <person name="Cerutti H."/>
            <person name="Chanfreau G."/>
            <person name="Chen C.L."/>
            <person name="Cognat V."/>
            <person name="Croft M.T."/>
            <person name="Dent R."/>
            <person name="Dutcher S."/>
            <person name="Fernandez E."/>
            <person name="Fukuzawa H."/>
            <person name="Gonzalez-Ballester D."/>
            <person name="Gonzalez-Halphen D."/>
            <person name="Hallmann A."/>
            <person name="Hanikenne M."/>
            <person name="Hippler M."/>
            <person name="Inwood W."/>
            <person name="Jabbari K."/>
            <person name="Kalanon M."/>
            <person name="Kuras R."/>
            <person name="Lefebvre P.A."/>
            <person name="Lemaire S.D."/>
            <person name="Lobanov A.V."/>
            <person name="Lohr M."/>
            <person name="Manuell A."/>
            <person name="Meier I."/>
            <person name="Mets L."/>
            <person name="Mittag M."/>
            <person name="Mittelmeier T."/>
            <person name="Moroney J.V."/>
            <person name="Moseley J."/>
            <person name="Napoli C."/>
            <person name="Nedelcu A.M."/>
            <person name="Niyogi K."/>
            <person name="Novoselov S.V."/>
            <person name="Paulsen I.T."/>
            <person name="Pazour G."/>
            <person name="Purton S."/>
            <person name="Ral J.P."/>
            <person name="Riano-Pachon D.M."/>
            <person name="Riekhof W."/>
            <person name="Rymarquis L."/>
            <person name="Schroda M."/>
            <person name="Stern D."/>
            <person name="Umen J."/>
            <person name="Willows R."/>
            <person name="Wilson N."/>
            <person name="Zimmer S.L."/>
            <person name="Allmer J."/>
            <person name="Balk J."/>
            <person name="Bisova K."/>
            <person name="Chen C.J."/>
            <person name="Elias M."/>
            <person name="Gendler K."/>
            <person name="Hauser C."/>
            <person name="Lamb M.R."/>
            <person name="Ledford H."/>
            <person name="Long J.C."/>
            <person name="Minagawa J."/>
            <person name="Page M.D."/>
            <person name="Pan J."/>
            <person name="Pootakham W."/>
            <person name="Roje S."/>
            <person name="Rose A."/>
            <person name="Stahlberg E."/>
            <person name="Terauchi A.M."/>
            <person name="Yang P."/>
            <person name="Ball S."/>
            <person name="Bowler C."/>
            <person name="Dieckmann C.L."/>
            <person name="Gladyshev V.N."/>
            <person name="Green P."/>
            <person name="Jorgensen R."/>
            <person name="Mayfield S."/>
            <person name="Mueller-Roeber B."/>
            <person name="Rajamani S."/>
            <person name="Sayre R.T."/>
            <person name="Brokstein P."/>
            <person name="Dubchak I."/>
            <person name="Goodstein D."/>
            <person name="Hornick L."/>
            <person name="Huang Y.W."/>
            <person name="Jhaveri J."/>
            <person name="Luo Y."/>
            <person name="Martinez D."/>
            <person name="Ngau W.C."/>
            <person name="Otillar B."/>
            <person name="Poliakov A."/>
            <person name="Porter A."/>
            <person name="Szajkowski L."/>
            <person name="Werner G."/>
            <person name="Zhou K."/>
            <person name="Grigoriev I.V."/>
            <person name="Rokhsar D.S."/>
            <person name="Grossman A.R."/>
        </authorList>
    </citation>
    <scope>NUCLEOTIDE SEQUENCE [LARGE SCALE GENOMIC DNA]</scope>
    <source>
        <strain evidence="2">CC-503</strain>
        <strain evidence="1">CC-503 cw92 mt+</strain>
    </source>
</reference>
<dbReference type="GeneID" id="66055564"/>
<dbReference type="EMBL" id="CM008973">
    <property type="protein sequence ID" value="PNW75194.1"/>
    <property type="molecule type" value="Genomic_DNA"/>
</dbReference>